<feature type="binding site" evidence="7">
    <location>
        <begin position="113"/>
        <end position="114"/>
    </location>
    <ligand>
        <name>substrate</name>
    </ligand>
</feature>
<evidence type="ECO:0000256" key="4">
    <source>
        <dbReference type="ARBA" id="ARBA00023150"/>
    </source>
</evidence>
<keyword evidence="4 7" id="KW-0501">Molybdenum cofactor biosynthesis</keyword>
<evidence type="ECO:0000256" key="5">
    <source>
        <dbReference type="ARBA" id="ARBA00023239"/>
    </source>
</evidence>
<dbReference type="SUPFAM" id="SSF55040">
    <property type="entry name" value="Molybdenum cofactor biosynthesis protein C, MoaC"/>
    <property type="match status" value="1"/>
</dbReference>
<dbReference type="InterPro" id="IPR036522">
    <property type="entry name" value="MoaC_sf"/>
</dbReference>
<evidence type="ECO:0000256" key="7">
    <source>
        <dbReference type="HAMAP-Rule" id="MF_01224"/>
    </source>
</evidence>
<evidence type="ECO:0000256" key="3">
    <source>
        <dbReference type="ARBA" id="ARBA00012575"/>
    </source>
</evidence>
<dbReference type="NCBIfam" id="TIGR00581">
    <property type="entry name" value="moaC"/>
    <property type="match status" value="1"/>
</dbReference>
<dbReference type="InterPro" id="IPR050105">
    <property type="entry name" value="MoCo_biosynth_MoaA/MoaC"/>
</dbReference>
<evidence type="ECO:0000256" key="2">
    <source>
        <dbReference type="ARBA" id="ARBA00005046"/>
    </source>
</evidence>
<protein>
    <recommendedName>
        <fullName evidence="3 7">Cyclic pyranopterin monophosphate synthase</fullName>
        <ecNumber evidence="3 7">4.6.1.17</ecNumber>
    </recommendedName>
    <alternativeName>
        <fullName evidence="7">Molybdenum cofactor biosynthesis protein C</fullName>
    </alternativeName>
</protein>
<dbReference type="HAMAP" id="MF_01224_B">
    <property type="entry name" value="MoaC_B"/>
    <property type="match status" value="1"/>
</dbReference>
<dbReference type="PANTHER" id="PTHR22960">
    <property type="entry name" value="MOLYBDOPTERIN COFACTOR SYNTHESIS PROTEIN A"/>
    <property type="match status" value="1"/>
</dbReference>
<dbReference type="GO" id="GO:0061799">
    <property type="term" value="F:cyclic pyranopterin monophosphate synthase activity"/>
    <property type="evidence" value="ECO:0007669"/>
    <property type="project" value="UniProtKB-EC"/>
</dbReference>
<keyword evidence="5 7" id="KW-0456">Lyase</keyword>
<comment type="catalytic activity">
    <reaction evidence="1 7">
        <text>(8S)-3',8-cyclo-7,8-dihydroguanosine 5'-triphosphate = cyclic pyranopterin phosphate + diphosphate</text>
        <dbReference type="Rhea" id="RHEA:49580"/>
        <dbReference type="ChEBI" id="CHEBI:33019"/>
        <dbReference type="ChEBI" id="CHEBI:59648"/>
        <dbReference type="ChEBI" id="CHEBI:131766"/>
        <dbReference type="EC" id="4.6.1.17"/>
    </reaction>
</comment>
<sequence length="163" mass="17586">MEGLTHFGSEGQARMVEVGEKAETQRTATAQGLIEMHPDTLARIRAGQMGKGDVLGVARIAAIQAAKRTHELIPLCHLLGLTGVDVEFSDQDQPAAVRCQVTTRTRGRTGVEMEALTAVSVALLTIYDMCKAIDRGMVMRDIRLLEKQGGKTGLWRADAGNAE</sequence>
<comment type="function">
    <text evidence="6 7">Catalyzes the conversion of (8S)-3',8-cyclo-7,8-dihydroguanosine 5'-triphosphate to cyclic pyranopterin monophosphate (cPMP).</text>
</comment>
<dbReference type="Gene3D" id="3.30.70.640">
    <property type="entry name" value="Molybdopterin cofactor biosynthesis C (MoaC) domain"/>
    <property type="match status" value="1"/>
</dbReference>
<dbReference type="Proteomes" id="UP001446205">
    <property type="component" value="Unassembled WGS sequence"/>
</dbReference>
<accession>A0ABU9DCF9</accession>
<evidence type="ECO:0000259" key="8">
    <source>
        <dbReference type="Pfam" id="PF01967"/>
    </source>
</evidence>
<evidence type="ECO:0000313" key="10">
    <source>
        <dbReference type="Proteomes" id="UP001446205"/>
    </source>
</evidence>
<proteinExistence type="inferred from homology"/>
<dbReference type="EMBL" id="JBBPCO010000012">
    <property type="protein sequence ID" value="MEK8090420.1"/>
    <property type="molecule type" value="Genomic_DNA"/>
</dbReference>
<dbReference type="NCBIfam" id="NF006870">
    <property type="entry name" value="PRK09364.1"/>
    <property type="match status" value="1"/>
</dbReference>
<keyword evidence="10" id="KW-1185">Reference proteome</keyword>
<feature type="domain" description="Molybdopterin cofactor biosynthesis C (MoaC)" evidence="8">
    <location>
        <begin position="15"/>
        <end position="150"/>
    </location>
</feature>
<organism evidence="9 10">
    <name type="scientific">Thermithiobacillus plumbiphilus</name>
    <dbReference type="NCBI Taxonomy" id="1729899"/>
    <lineage>
        <taxon>Bacteria</taxon>
        <taxon>Pseudomonadati</taxon>
        <taxon>Pseudomonadota</taxon>
        <taxon>Acidithiobacillia</taxon>
        <taxon>Acidithiobacillales</taxon>
        <taxon>Thermithiobacillaceae</taxon>
        <taxon>Thermithiobacillus</taxon>
    </lineage>
</organism>
<name>A0ABU9DCF9_9PROT</name>
<evidence type="ECO:0000256" key="6">
    <source>
        <dbReference type="ARBA" id="ARBA00055087"/>
    </source>
</evidence>
<dbReference type="InterPro" id="IPR002820">
    <property type="entry name" value="Mopterin_CF_biosynth-C_dom"/>
</dbReference>
<comment type="similarity">
    <text evidence="7">Belongs to the MoaC family.</text>
</comment>
<comment type="subunit">
    <text evidence="7">Homohexamer; trimer of dimers.</text>
</comment>
<comment type="caution">
    <text evidence="9">The sequence shown here is derived from an EMBL/GenBank/DDBJ whole genome shotgun (WGS) entry which is preliminary data.</text>
</comment>
<dbReference type="EC" id="4.6.1.17" evidence="3 7"/>
<dbReference type="InterPro" id="IPR023045">
    <property type="entry name" value="MoaC"/>
</dbReference>
<evidence type="ECO:0000256" key="1">
    <source>
        <dbReference type="ARBA" id="ARBA00001637"/>
    </source>
</evidence>
<dbReference type="PANTHER" id="PTHR22960:SF29">
    <property type="entry name" value="CYCLIC PYRANOPTERIN MONOPHOSPHATE SYNTHASE"/>
    <property type="match status" value="1"/>
</dbReference>
<dbReference type="Pfam" id="PF01967">
    <property type="entry name" value="MoaC"/>
    <property type="match status" value="1"/>
</dbReference>
<feature type="active site" evidence="7">
    <location>
        <position position="128"/>
    </location>
</feature>
<evidence type="ECO:0000313" key="9">
    <source>
        <dbReference type="EMBL" id="MEK8090420.1"/>
    </source>
</evidence>
<reference evidence="9 10" key="1">
    <citation type="submission" date="2024-04" db="EMBL/GenBank/DDBJ databases">
        <authorList>
            <person name="Abashina T."/>
            <person name="Shaikin A."/>
        </authorList>
    </citation>
    <scope>NUCLEOTIDE SEQUENCE [LARGE SCALE GENOMIC DNA]</scope>
    <source>
        <strain evidence="9 10">AAFK</strain>
    </source>
</reference>
<dbReference type="InterPro" id="IPR047594">
    <property type="entry name" value="MoaC_bact/euk"/>
</dbReference>
<dbReference type="CDD" id="cd01420">
    <property type="entry name" value="MoaC_PE"/>
    <property type="match status" value="1"/>
</dbReference>
<comment type="pathway">
    <text evidence="2 7">Cofactor biosynthesis; molybdopterin biosynthesis.</text>
</comment>
<feature type="binding site" evidence="7">
    <location>
        <begin position="75"/>
        <end position="77"/>
    </location>
    <ligand>
        <name>substrate</name>
    </ligand>
</feature>
<gene>
    <name evidence="7 9" type="primary">moaC</name>
    <name evidence="9" type="ORF">WOB96_11690</name>
</gene>